<dbReference type="CDD" id="cd11622">
    <property type="entry name" value="HR1_PKN_1"/>
    <property type="match status" value="1"/>
</dbReference>
<evidence type="ECO:0000259" key="26">
    <source>
        <dbReference type="PROSITE" id="PS50011"/>
    </source>
</evidence>
<accession>A0A668ARY5</accession>
<reference evidence="29" key="2">
    <citation type="submission" date="2025-08" db="UniProtKB">
        <authorList>
            <consortium name="Ensembl"/>
        </authorList>
    </citation>
    <scope>IDENTIFICATION</scope>
</reference>
<keyword evidence="10" id="KW-0597">Phosphoprotein</keyword>
<feature type="domain" description="REM-1" evidence="28">
    <location>
        <begin position="108"/>
        <end position="188"/>
    </location>
</feature>
<dbReference type="SUPFAM" id="SSF49562">
    <property type="entry name" value="C2 domain (Calcium/lipid-binding domain, CaLB)"/>
    <property type="match status" value="1"/>
</dbReference>
<dbReference type="InterPro" id="IPR000008">
    <property type="entry name" value="C2_dom"/>
</dbReference>
<dbReference type="GO" id="GO:0005524">
    <property type="term" value="F:ATP binding"/>
    <property type="evidence" value="ECO:0007669"/>
    <property type="project" value="UniProtKB-UniRule"/>
</dbReference>
<keyword evidence="18" id="KW-0472">Membrane</keyword>
<dbReference type="SMART" id="SM00239">
    <property type="entry name" value="C2"/>
    <property type="match status" value="1"/>
</dbReference>
<dbReference type="GO" id="GO:0007165">
    <property type="term" value="P:signal transduction"/>
    <property type="evidence" value="ECO:0007669"/>
    <property type="project" value="InterPro"/>
</dbReference>
<evidence type="ECO:0000313" key="29">
    <source>
        <dbReference type="Ensembl" id="ENSMMDP00005048081.1"/>
    </source>
</evidence>
<dbReference type="Pfam" id="PF00069">
    <property type="entry name" value="Pkinase"/>
    <property type="match status" value="2"/>
</dbReference>
<evidence type="ECO:0000256" key="15">
    <source>
        <dbReference type="ARBA" id="ARBA00022840"/>
    </source>
</evidence>
<evidence type="ECO:0000256" key="14">
    <source>
        <dbReference type="ARBA" id="ARBA00022777"/>
    </source>
</evidence>
<evidence type="ECO:0000256" key="2">
    <source>
        <dbReference type="ARBA" id="ARBA00004214"/>
    </source>
</evidence>
<dbReference type="InterPro" id="IPR000719">
    <property type="entry name" value="Prot_kinase_dom"/>
</dbReference>
<evidence type="ECO:0000256" key="3">
    <source>
        <dbReference type="ARBA" id="ARBA00004370"/>
    </source>
</evidence>
<dbReference type="GO" id="GO:0005737">
    <property type="term" value="C:cytoplasm"/>
    <property type="evidence" value="ECO:0007669"/>
    <property type="project" value="UniProtKB-SubCell"/>
</dbReference>
<evidence type="ECO:0000256" key="12">
    <source>
        <dbReference type="ARBA" id="ARBA00022737"/>
    </source>
</evidence>
<evidence type="ECO:0000256" key="23">
    <source>
        <dbReference type="SAM" id="Coils"/>
    </source>
</evidence>
<feature type="domain" description="C2" evidence="25">
    <location>
        <begin position="296"/>
        <end position="445"/>
    </location>
</feature>
<dbReference type="PROSITE" id="PS51285">
    <property type="entry name" value="AGC_KINASE_CTER"/>
    <property type="match status" value="1"/>
</dbReference>
<keyword evidence="8" id="KW-0963">Cytoplasm</keyword>
<evidence type="ECO:0000256" key="9">
    <source>
        <dbReference type="ARBA" id="ARBA00022527"/>
    </source>
</evidence>
<feature type="coiled-coil region" evidence="23">
    <location>
        <begin position="40"/>
        <end position="97"/>
    </location>
</feature>
<dbReference type="GO" id="GO:0031267">
    <property type="term" value="F:small GTPase binding"/>
    <property type="evidence" value="ECO:0007669"/>
    <property type="project" value="InterPro"/>
</dbReference>
<proteinExistence type="inferred from homology"/>
<dbReference type="PROSITE" id="PS51860">
    <property type="entry name" value="REM_1"/>
    <property type="match status" value="3"/>
</dbReference>
<evidence type="ECO:0000256" key="4">
    <source>
        <dbReference type="ARBA" id="ARBA00004496"/>
    </source>
</evidence>
<dbReference type="InterPro" id="IPR017441">
    <property type="entry name" value="Protein_kinase_ATP_BS"/>
</dbReference>
<evidence type="ECO:0000256" key="17">
    <source>
        <dbReference type="ARBA" id="ARBA00023054"/>
    </source>
</evidence>
<dbReference type="PROSITE" id="PS50011">
    <property type="entry name" value="PROTEIN_KINASE_DOM"/>
    <property type="match status" value="1"/>
</dbReference>
<evidence type="ECO:0000259" key="27">
    <source>
        <dbReference type="PROSITE" id="PS51285"/>
    </source>
</evidence>
<dbReference type="EC" id="2.7.11.13" evidence="7"/>
<dbReference type="InterPro" id="IPR037784">
    <property type="entry name" value="C2_PKN"/>
</dbReference>
<protein>
    <recommendedName>
        <fullName evidence="7">protein kinase C</fullName>
        <ecNumber evidence="7">2.7.11.13</ecNumber>
    </recommendedName>
</protein>
<comment type="similarity">
    <text evidence="6">Belongs to the protein kinase superfamily. AGC Ser/Thr protein kinase family. PKC subfamily.</text>
</comment>
<dbReference type="Gene3D" id="3.30.200.20">
    <property type="entry name" value="Phosphorylase Kinase, domain 1"/>
    <property type="match status" value="2"/>
</dbReference>
<dbReference type="GO" id="GO:0032154">
    <property type="term" value="C:cleavage furrow"/>
    <property type="evidence" value="ECO:0007669"/>
    <property type="project" value="UniProtKB-SubCell"/>
</dbReference>
<keyword evidence="11" id="KW-0808">Transferase</keyword>
<dbReference type="Gene3D" id="1.10.510.10">
    <property type="entry name" value="Transferase(Phosphotransferase) domain 1"/>
    <property type="match status" value="2"/>
</dbReference>
<comment type="subcellular location">
    <subcellularLocation>
        <location evidence="5">Cleavage furrow</location>
    </subcellularLocation>
    <subcellularLocation>
        <location evidence="4">Cytoplasm</location>
    </subcellularLocation>
    <subcellularLocation>
        <location evidence="3">Membrane</location>
    </subcellularLocation>
    <subcellularLocation>
        <location evidence="2">Midbody</location>
    </subcellularLocation>
    <subcellularLocation>
        <location evidence="1">Nucleus</location>
    </subcellularLocation>
</comment>
<evidence type="ECO:0000256" key="11">
    <source>
        <dbReference type="ARBA" id="ARBA00022679"/>
    </source>
</evidence>
<keyword evidence="17 21" id="KW-0175">Coiled coil</keyword>
<keyword evidence="9" id="KW-0723">Serine/threonine-protein kinase</keyword>
<dbReference type="InterPro" id="IPR011072">
    <property type="entry name" value="HR1_rho-bd"/>
</dbReference>
<feature type="domain" description="REM-1" evidence="28">
    <location>
        <begin position="189"/>
        <end position="269"/>
    </location>
</feature>
<keyword evidence="20" id="KW-0539">Nucleus</keyword>
<dbReference type="Pfam" id="PF02185">
    <property type="entry name" value="HR1"/>
    <property type="match status" value="3"/>
</dbReference>
<dbReference type="GeneTree" id="ENSGT00940000154339"/>
<dbReference type="FunFam" id="1.10.287.160:FF:000001">
    <property type="entry name" value="Putative serine/threonine-protein kinase N2"/>
    <property type="match status" value="1"/>
</dbReference>
<dbReference type="FunFam" id="3.30.200.20:FF:000058">
    <property type="entry name" value="Putative serine/threonine-protein kinase N2"/>
    <property type="match status" value="1"/>
</dbReference>
<name>A0A668ARY5_9TELE</name>
<evidence type="ECO:0000259" key="25">
    <source>
        <dbReference type="PROSITE" id="PS50004"/>
    </source>
</evidence>
<dbReference type="InterPro" id="IPR000961">
    <property type="entry name" value="AGC-kinase_C"/>
</dbReference>
<dbReference type="InterPro" id="IPR037313">
    <property type="entry name" value="PKN_HR1_1"/>
</dbReference>
<dbReference type="Gene3D" id="1.10.287.160">
    <property type="entry name" value="HR1 repeat"/>
    <property type="match status" value="3"/>
</dbReference>
<feature type="domain" description="Protein kinase" evidence="26">
    <location>
        <begin position="556"/>
        <end position="785"/>
    </location>
</feature>
<evidence type="ECO:0000256" key="19">
    <source>
        <dbReference type="ARBA" id="ARBA00023163"/>
    </source>
</evidence>
<dbReference type="GO" id="GO:0030496">
    <property type="term" value="C:midbody"/>
    <property type="evidence" value="ECO:0007669"/>
    <property type="project" value="UniProtKB-SubCell"/>
</dbReference>
<evidence type="ECO:0000259" key="28">
    <source>
        <dbReference type="PROSITE" id="PS51860"/>
    </source>
</evidence>
<dbReference type="SUPFAM" id="SSF46585">
    <property type="entry name" value="HR1 repeat"/>
    <property type="match status" value="3"/>
</dbReference>
<evidence type="ECO:0000256" key="13">
    <source>
        <dbReference type="ARBA" id="ARBA00022741"/>
    </source>
</evidence>
<keyword evidence="14" id="KW-0418">Kinase</keyword>
<keyword evidence="16" id="KW-0805">Transcription regulation</keyword>
<keyword evidence="30" id="KW-1185">Reference proteome</keyword>
<feature type="compositionally biased region" description="Low complexity" evidence="24">
    <location>
        <begin position="512"/>
        <end position="524"/>
    </location>
</feature>
<dbReference type="InterPro" id="IPR036274">
    <property type="entry name" value="HR1_rpt_sf"/>
</dbReference>
<keyword evidence="12" id="KW-0677">Repeat</keyword>
<gene>
    <name evidence="29" type="primary">PKN2</name>
    <name evidence="29" type="synonym">pkn2a</name>
</gene>
<dbReference type="Ensembl" id="ENSMMDT00005049029.1">
    <property type="protein sequence ID" value="ENSMMDP00005048081.1"/>
    <property type="gene ID" value="ENSMMDG00005018281.1"/>
</dbReference>
<dbReference type="GO" id="GO:0004697">
    <property type="term" value="F:diacylglycerol-dependent serine/threonine kinase activity"/>
    <property type="evidence" value="ECO:0007669"/>
    <property type="project" value="UniProtKB-EC"/>
</dbReference>
<reference evidence="29" key="1">
    <citation type="submission" date="2019-06" db="EMBL/GenBank/DDBJ databases">
        <authorList>
            <consortium name="Wellcome Sanger Institute Data Sharing"/>
        </authorList>
    </citation>
    <scope>NUCLEOTIDE SEQUENCE [LARGE SCALE GENOMIC DNA]</scope>
</reference>
<evidence type="ECO:0000256" key="22">
    <source>
        <dbReference type="PROSITE-ProRule" id="PRU10141"/>
    </source>
</evidence>
<evidence type="ECO:0000256" key="24">
    <source>
        <dbReference type="SAM" id="MobiDB-lite"/>
    </source>
</evidence>
<feature type="binding site" evidence="22">
    <location>
        <position position="585"/>
    </location>
    <ligand>
        <name>ATP</name>
        <dbReference type="ChEBI" id="CHEBI:30616"/>
    </ligand>
</feature>
<dbReference type="Pfam" id="PF00433">
    <property type="entry name" value="Pkinase_C"/>
    <property type="match status" value="1"/>
</dbReference>
<dbReference type="AlphaFoldDB" id="A0A668ARY5"/>
<reference evidence="29" key="3">
    <citation type="submission" date="2025-09" db="UniProtKB">
        <authorList>
            <consortium name="Ensembl"/>
        </authorList>
    </citation>
    <scope>IDENTIFICATION</scope>
</reference>
<dbReference type="InterPro" id="IPR035892">
    <property type="entry name" value="C2_domain_sf"/>
</dbReference>
<evidence type="ECO:0000256" key="5">
    <source>
        <dbReference type="ARBA" id="ARBA00004626"/>
    </source>
</evidence>
<keyword evidence="15 22" id="KW-0067">ATP-binding</keyword>
<dbReference type="InterPro" id="IPR011009">
    <property type="entry name" value="Kinase-like_dom_sf"/>
</dbReference>
<dbReference type="FunFam" id="1.10.287.160:FF:000003">
    <property type="entry name" value="Putative serine/threonine-protein kinase N2"/>
    <property type="match status" value="1"/>
</dbReference>
<feature type="domain" description="REM-1" evidence="28">
    <location>
        <begin position="24"/>
        <end position="100"/>
    </location>
</feature>
<keyword evidence="19" id="KW-0804">Transcription</keyword>
<evidence type="ECO:0000256" key="1">
    <source>
        <dbReference type="ARBA" id="ARBA00004123"/>
    </source>
</evidence>
<evidence type="ECO:0000313" key="30">
    <source>
        <dbReference type="Proteomes" id="UP000472263"/>
    </source>
</evidence>
<dbReference type="SUPFAM" id="SSF56112">
    <property type="entry name" value="Protein kinase-like (PK-like)"/>
    <property type="match status" value="1"/>
</dbReference>
<dbReference type="FunFam" id="1.10.287.160:FF:000002">
    <property type="entry name" value="Putative serine/threonine-protein kinase N2"/>
    <property type="match status" value="1"/>
</dbReference>
<evidence type="ECO:0000256" key="8">
    <source>
        <dbReference type="ARBA" id="ARBA00022490"/>
    </source>
</evidence>
<evidence type="ECO:0000256" key="21">
    <source>
        <dbReference type="PROSITE-ProRule" id="PRU01207"/>
    </source>
</evidence>
<dbReference type="GO" id="GO:0005634">
    <property type="term" value="C:nucleus"/>
    <property type="evidence" value="ECO:0007669"/>
    <property type="project" value="UniProtKB-SubCell"/>
</dbReference>
<dbReference type="PROSITE" id="PS50004">
    <property type="entry name" value="C2"/>
    <property type="match status" value="1"/>
</dbReference>
<feature type="domain" description="AGC-kinase C-terminal" evidence="27">
    <location>
        <begin position="786"/>
        <end position="853"/>
    </location>
</feature>
<dbReference type="SMART" id="SM00742">
    <property type="entry name" value="Hr1"/>
    <property type="match status" value="3"/>
</dbReference>
<dbReference type="PANTHER" id="PTHR24351">
    <property type="entry name" value="RIBOSOMAL PROTEIN S6 KINASE"/>
    <property type="match status" value="1"/>
</dbReference>
<evidence type="ECO:0000256" key="20">
    <source>
        <dbReference type="ARBA" id="ARBA00023242"/>
    </source>
</evidence>
<dbReference type="SMART" id="SM00133">
    <property type="entry name" value="S_TK_X"/>
    <property type="match status" value="1"/>
</dbReference>
<evidence type="ECO:0000256" key="6">
    <source>
        <dbReference type="ARBA" id="ARBA00005490"/>
    </source>
</evidence>
<evidence type="ECO:0000256" key="16">
    <source>
        <dbReference type="ARBA" id="ARBA00023015"/>
    </source>
</evidence>
<feature type="region of interest" description="Disordered" evidence="24">
    <location>
        <begin position="504"/>
        <end position="524"/>
    </location>
</feature>
<dbReference type="PROSITE" id="PS00107">
    <property type="entry name" value="PROTEIN_KINASE_ATP"/>
    <property type="match status" value="1"/>
</dbReference>
<keyword evidence="13 22" id="KW-0547">Nucleotide-binding</keyword>
<organism evidence="29 30">
    <name type="scientific">Myripristis murdjan</name>
    <name type="common">pinecone soldierfish</name>
    <dbReference type="NCBI Taxonomy" id="586833"/>
    <lineage>
        <taxon>Eukaryota</taxon>
        <taxon>Metazoa</taxon>
        <taxon>Chordata</taxon>
        <taxon>Craniata</taxon>
        <taxon>Vertebrata</taxon>
        <taxon>Euteleostomi</taxon>
        <taxon>Actinopterygii</taxon>
        <taxon>Neopterygii</taxon>
        <taxon>Teleostei</taxon>
        <taxon>Neoteleostei</taxon>
        <taxon>Acanthomorphata</taxon>
        <taxon>Holocentriformes</taxon>
        <taxon>Holocentridae</taxon>
        <taxon>Myripristis</taxon>
    </lineage>
</organism>
<dbReference type="Proteomes" id="UP000472263">
    <property type="component" value="Chromosome 17"/>
</dbReference>
<evidence type="ECO:0000256" key="18">
    <source>
        <dbReference type="ARBA" id="ARBA00023136"/>
    </source>
</evidence>
<sequence length="853" mass="96320">MAADSVQGDARGQLVSERLGLGHNLDLSDTMVQQKLDEIKEQIRREIRKELKIKEGAENLRKVTTDKKSLAYVDNMLKKSNKKVEELHQELQELNAHIVVKDPEELLDTPNSEARMCTSNSRLAALKKQNDIELKVKQGAENMIQMYSNGSSKDRKLLATAQQMLQDSKTKIEFIRMQILKASQASELSFDNSDVMGDPLDLRVEELCHHARIESAVAEGAKNVMRLLGSGKVTEKRAHSEAQARFNESSQKLDLLRYSLEQRLSELPKNHPRSSSIVEELSLLSSPALSPRSSIISTQNQYSTVTKPAALTGTLDVRLMGCQDLLENVPGRSKAGSVPLPGWSPSETRSSFISRANRNRGANEISAVLKLDNTVVGQTSWRPVSNQAWDQKFTLELDRSRELEISVYWRDWRSLCAVKFLRLEDFLDNQRHGMCLYLEPQGMLFAEVTFFNPVIERRPKLQRQKKIFSKQQGKTFLRAPQMNINIATWGRLVRRAIPTVSTNSFSPQAAETGPSSLPGSPTPSSISCMTVSSLLLPSLSLPGRPGLQFHFSLQDFKCVAVLGRGHFGKVLLAEYKSTGEMFAIKALKKGDIVARDEVDSLMCEKRIFETVNSVRHPFLVNLFACFQTQEHVCFVMEYAAGGDLMMHIHADVFSEPRAIFYAACVVLGLQFLHDHKIVYRDRTSTFCGTPEFLAPEVLTETSYTRAVDWWGLGVLIFEMLVGESPFPGDDEEEVFDSIVNDEVRYPRFLSTEAISIMRRLLRRSPERRLGAGERDAEEVKKHLFFRNMDWNGLLAKKVKPPFVPTIQGANDVSNFDDEFTSEAPILTPPREPRVLSSEEQNMFSDFDYIADWC</sequence>
<evidence type="ECO:0000256" key="10">
    <source>
        <dbReference type="ARBA" id="ARBA00022553"/>
    </source>
</evidence>
<evidence type="ECO:0000256" key="7">
    <source>
        <dbReference type="ARBA" id="ARBA00012429"/>
    </source>
</evidence>
<dbReference type="CDD" id="cd08687">
    <property type="entry name" value="C2_PKN-like"/>
    <property type="match status" value="1"/>
</dbReference>
<dbReference type="CDD" id="cd05589">
    <property type="entry name" value="STKc_PKN"/>
    <property type="match status" value="1"/>
</dbReference>
<dbReference type="InterPro" id="IPR017892">
    <property type="entry name" value="Pkinase_C"/>
</dbReference>